<proteinExistence type="predicted"/>
<evidence type="ECO:0000313" key="1">
    <source>
        <dbReference type="EMBL" id="EYE87571.1"/>
    </source>
</evidence>
<keyword evidence="2" id="KW-1185">Reference proteome</keyword>
<protein>
    <submittedName>
        <fullName evidence="1">Uncharacterized protein</fullName>
    </submittedName>
</protein>
<comment type="caution">
    <text evidence="1">The sequence shown here is derived from an EMBL/GenBank/DDBJ whole genome shotgun (WGS) entry which is preliminary data.</text>
</comment>
<gene>
    <name evidence="1" type="ORF">Q428_12580</name>
</gene>
<evidence type="ECO:0000313" key="2">
    <source>
        <dbReference type="Proteomes" id="UP000019681"/>
    </source>
</evidence>
<dbReference type="STRING" id="1403537.Q428_12580"/>
<dbReference type="Proteomes" id="UP000019681">
    <property type="component" value="Unassembled WGS sequence"/>
</dbReference>
<accession>A0A017RSM4</accession>
<reference evidence="1 2" key="1">
    <citation type="journal article" date="2014" name="Genome Announc.">
        <title>Draft Genome Sequence of Fervidicella metallireducens Strain AeBT, an Iron-Reducing Thermoanaerobe from the Great Artesian Basin.</title>
        <authorList>
            <person name="Patel B.K."/>
        </authorList>
    </citation>
    <scope>NUCLEOTIDE SEQUENCE [LARGE SCALE GENOMIC DNA]</scope>
    <source>
        <strain evidence="1 2">AeB</strain>
    </source>
</reference>
<dbReference type="EMBL" id="AZQP01000048">
    <property type="protein sequence ID" value="EYE87571.1"/>
    <property type="molecule type" value="Genomic_DNA"/>
</dbReference>
<name>A0A017RSM4_9CLOT</name>
<organism evidence="1 2">
    <name type="scientific">Fervidicella metallireducens AeB</name>
    <dbReference type="NCBI Taxonomy" id="1403537"/>
    <lineage>
        <taxon>Bacteria</taxon>
        <taxon>Bacillati</taxon>
        <taxon>Bacillota</taxon>
        <taxon>Clostridia</taxon>
        <taxon>Eubacteriales</taxon>
        <taxon>Clostridiaceae</taxon>
        <taxon>Fervidicella</taxon>
    </lineage>
</organism>
<sequence>MLDKILKRSLCICLAFLFSFMILDTKKVHANLQEDKRNNFEKVTNLLSKFEGEDKYLQGAPIDSSIKYYRYEVTIKKDKKTGKKEINKKMVEITEVQYISEKNNPELFNDTLVETATMSADDDASGDSGTYYNWIRIGYSIVNNSGHIYVNSYADWRK</sequence>
<dbReference type="AlphaFoldDB" id="A0A017RSM4"/>
<dbReference type="RefSeq" id="WP_035381225.1">
    <property type="nucleotide sequence ID" value="NZ_AZQP01000048.1"/>
</dbReference>